<sequence length="138" mass="13564">WGGAPEGVPNVVTPPVTAPYNAGDAISASAGSPSTTAPLPPPPLALLHGVVAVDPAPWPSCLLLPVTASRTARRNPTATEVPAPGGNASPLLAIIVGPAHTPPPGPADAGVSPFASSVLRLSRWNLGGPETTVGFAVP</sequence>
<evidence type="ECO:0000313" key="2">
    <source>
        <dbReference type="Proteomes" id="UP000747399"/>
    </source>
</evidence>
<comment type="caution">
    <text evidence="1">The sequence shown here is derived from an EMBL/GenBank/DDBJ whole genome shotgun (WGS) entry which is preliminary data.</text>
</comment>
<feature type="non-terminal residue" evidence="1">
    <location>
        <position position="1"/>
    </location>
</feature>
<accession>A0A8J4B554</accession>
<evidence type="ECO:0000313" key="1">
    <source>
        <dbReference type="EMBL" id="GIL53872.1"/>
    </source>
</evidence>
<name>A0A8J4B554_9CHLO</name>
<dbReference type="EMBL" id="BNCO01000016">
    <property type="protein sequence ID" value="GIL53872.1"/>
    <property type="molecule type" value="Genomic_DNA"/>
</dbReference>
<reference evidence="1" key="1">
    <citation type="journal article" date="2021" name="Proc. Natl. Acad. Sci. U.S.A.">
        <title>Three genomes in the algal genus Volvox reveal the fate of a haploid sex-determining region after a transition to homothallism.</title>
        <authorList>
            <person name="Yamamoto K."/>
            <person name="Hamaji T."/>
            <person name="Kawai-Toyooka H."/>
            <person name="Matsuzaki R."/>
            <person name="Takahashi F."/>
            <person name="Nishimura Y."/>
            <person name="Kawachi M."/>
            <person name="Noguchi H."/>
            <person name="Minakuchi Y."/>
            <person name="Umen J.G."/>
            <person name="Toyoda A."/>
            <person name="Nozaki H."/>
        </authorList>
    </citation>
    <scope>NUCLEOTIDE SEQUENCE</scope>
    <source>
        <strain evidence="1">NIES-3780</strain>
    </source>
</reference>
<dbReference type="Proteomes" id="UP000747399">
    <property type="component" value="Unassembled WGS sequence"/>
</dbReference>
<gene>
    <name evidence="1" type="ORF">Vafri_9385</name>
</gene>
<keyword evidence="2" id="KW-1185">Reference proteome</keyword>
<organism evidence="1 2">
    <name type="scientific">Volvox africanus</name>
    <dbReference type="NCBI Taxonomy" id="51714"/>
    <lineage>
        <taxon>Eukaryota</taxon>
        <taxon>Viridiplantae</taxon>
        <taxon>Chlorophyta</taxon>
        <taxon>core chlorophytes</taxon>
        <taxon>Chlorophyceae</taxon>
        <taxon>CS clade</taxon>
        <taxon>Chlamydomonadales</taxon>
        <taxon>Volvocaceae</taxon>
        <taxon>Volvox</taxon>
    </lineage>
</organism>
<protein>
    <submittedName>
        <fullName evidence="1">Uncharacterized protein</fullName>
    </submittedName>
</protein>
<dbReference type="AlphaFoldDB" id="A0A8J4B554"/>
<proteinExistence type="predicted"/>